<reference evidence="1" key="1">
    <citation type="submission" date="2018-03" db="EMBL/GenBank/DDBJ databases">
        <authorList>
            <consortium name="Urmite Genomes"/>
        </authorList>
    </citation>
    <scope>NUCLEOTIDE SEQUENCE [LARGE SCALE GENOMIC DNA]</scope>
    <source>
        <strain evidence="1">IHUMI-27.7</strain>
    </source>
</reference>
<organism evidence="1">
    <name type="scientific">Brazilian cedratvirus IHUMI</name>
    <dbReference type="NCBI Taxonomy" id="2126980"/>
    <lineage>
        <taxon>Viruses</taxon>
        <taxon>Pithoviruses</taxon>
        <taxon>Orthocedratvirinae</taxon>
        <taxon>Alphacedratvirus</taxon>
        <taxon>Alphacedratvirus brasiliense</taxon>
    </lineage>
</organism>
<name>A0A2R8FFA8_9VIRU</name>
<dbReference type="Proteomes" id="UP000273054">
    <property type="component" value="Segment"/>
</dbReference>
<gene>
    <name evidence="1" type="ORF">BRZCDTV_455</name>
</gene>
<protein>
    <submittedName>
        <fullName evidence="1">Uncharacterized protein</fullName>
    </submittedName>
</protein>
<proteinExistence type="predicted"/>
<evidence type="ECO:0000313" key="1">
    <source>
        <dbReference type="EMBL" id="SPN79653.1"/>
    </source>
</evidence>
<dbReference type="EMBL" id="LT994651">
    <property type="protein sequence ID" value="SPN79653.1"/>
    <property type="molecule type" value="Genomic_DNA"/>
</dbReference>
<keyword evidence="2" id="KW-1185">Reference proteome</keyword>
<accession>A0A2R8FFA8</accession>
<sequence>MDLASRLCAEEHQIYSAQCNKFSKDYQESVCKRRMVEFERCVRETRLAIVKLNHASLK</sequence>
<evidence type="ECO:0000313" key="2">
    <source>
        <dbReference type="Proteomes" id="UP000273054"/>
    </source>
</evidence>